<protein>
    <submittedName>
        <fullName evidence="1">Uncharacterized protein</fullName>
    </submittedName>
</protein>
<dbReference type="EMBL" id="HBNS01026925">
    <property type="protein sequence ID" value="CAE4619202.1"/>
    <property type="molecule type" value="Transcribed_RNA"/>
</dbReference>
<proteinExistence type="predicted"/>
<name>A0A7S4W2R5_9STRA</name>
<sequence length="124" mass="14457">MCTLESIIYTKPNHDKHKTMTNTKQCASILFFWSNISMIYYHATSVHQLEYFLFFVSSVELHQHAQHTMKSTSSNTFVTHLLLKTFFAGDTLGDKNYNPKMNKIYKDHTTLYDPQGSPHQTSQF</sequence>
<evidence type="ECO:0000313" key="1">
    <source>
        <dbReference type="EMBL" id="CAE4619202.1"/>
    </source>
</evidence>
<accession>A0A7S4W2R5</accession>
<reference evidence="1" key="1">
    <citation type="submission" date="2021-01" db="EMBL/GenBank/DDBJ databases">
        <authorList>
            <person name="Corre E."/>
            <person name="Pelletier E."/>
            <person name="Niang G."/>
            <person name="Scheremetjew M."/>
            <person name="Finn R."/>
            <person name="Kale V."/>
            <person name="Holt S."/>
            <person name="Cochrane G."/>
            <person name="Meng A."/>
            <person name="Brown T."/>
            <person name="Cohen L."/>
        </authorList>
    </citation>
    <scope>NUCLEOTIDE SEQUENCE</scope>
    <source>
        <strain evidence="1">GSO104</strain>
    </source>
</reference>
<organism evidence="1">
    <name type="scientific">Ditylum brightwellii</name>
    <dbReference type="NCBI Taxonomy" id="49249"/>
    <lineage>
        <taxon>Eukaryota</taxon>
        <taxon>Sar</taxon>
        <taxon>Stramenopiles</taxon>
        <taxon>Ochrophyta</taxon>
        <taxon>Bacillariophyta</taxon>
        <taxon>Mediophyceae</taxon>
        <taxon>Lithodesmiophycidae</taxon>
        <taxon>Lithodesmiales</taxon>
        <taxon>Lithodesmiaceae</taxon>
        <taxon>Ditylum</taxon>
    </lineage>
</organism>
<gene>
    <name evidence="1" type="ORF">DBRI00130_LOCUS21196</name>
</gene>
<dbReference type="AlphaFoldDB" id="A0A7S4W2R5"/>